<evidence type="ECO:0000313" key="2">
    <source>
        <dbReference type="EMBL" id="AYJ85901.1"/>
    </source>
</evidence>
<keyword evidence="3" id="KW-1185">Reference proteome</keyword>
<dbReference type="AlphaFoldDB" id="A0A494TJE9"/>
<dbReference type="Proteomes" id="UP000276254">
    <property type="component" value="Chromosome"/>
</dbReference>
<dbReference type="Pfam" id="PF01713">
    <property type="entry name" value="Smr"/>
    <property type="match status" value="1"/>
</dbReference>
<organism evidence="2 3">
    <name type="scientific">Sphingomonas paeninsulae</name>
    <dbReference type="NCBI Taxonomy" id="2319844"/>
    <lineage>
        <taxon>Bacteria</taxon>
        <taxon>Pseudomonadati</taxon>
        <taxon>Pseudomonadota</taxon>
        <taxon>Alphaproteobacteria</taxon>
        <taxon>Sphingomonadales</taxon>
        <taxon>Sphingomonadaceae</taxon>
        <taxon>Sphingomonas</taxon>
    </lineage>
</organism>
<dbReference type="PANTHER" id="PTHR35562">
    <property type="entry name" value="DNA ENDONUCLEASE SMRA-RELATED"/>
    <property type="match status" value="1"/>
</dbReference>
<dbReference type="Gene3D" id="3.30.1370.110">
    <property type="match status" value="1"/>
</dbReference>
<dbReference type="OrthoDB" id="7165597at2"/>
<accession>A0A494TJE9</accession>
<dbReference type="SUPFAM" id="SSF160443">
    <property type="entry name" value="SMR domain-like"/>
    <property type="match status" value="1"/>
</dbReference>
<dbReference type="EMBL" id="CP032829">
    <property type="protein sequence ID" value="AYJ85901.1"/>
    <property type="molecule type" value="Genomic_DNA"/>
</dbReference>
<dbReference type="PROSITE" id="PS50828">
    <property type="entry name" value="SMR"/>
    <property type="match status" value="1"/>
</dbReference>
<evidence type="ECO:0000259" key="1">
    <source>
        <dbReference type="PROSITE" id="PS50828"/>
    </source>
</evidence>
<dbReference type="KEGG" id="spha:D3Y57_07850"/>
<name>A0A494TJE9_SPHPE</name>
<reference evidence="2 3" key="1">
    <citation type="submission" date="2018-09" db="EMBL/GenBank/DDBJ databases">
        <title>Sphingomonas peninsula sp. nov., isolated from fildes peninsula, Antarctic soil.</title>
        <authorList>
            <person name="Yingchao G."/>
        </authorList>
    </citation>
    <scope>NUCLEOTIDE SEQUENCE [LARGE SCALE GENOMIC DNA]</scope>
    <source>
        <strain evidence="2 3">YZ-8</strain>
    </source>
</reference>
<proteinExistence type="predicted"/>
<dbReference type="InterPro" id="IPR036063">
    <property type="entry name" value="Smr_dom_sf"/>
</dbReference>
<dbReference type="InterPro" id="IPR002625">
    <property type="entry name" value="Smr_dom"/>
</dbReference>
<feature type="domain" description="Smr" evidence="1">
    <location>
        <begin position="92"/>
        <end position="182"/>
    </location>
</feature>
<dbReference type="PANTHER" id="PTHR35562:SF2">
    <property type="entry name" value="DNA ENDONUCLEASE SMRA-RELATED"/>
    <property type="match status" value="1"/>
</dbReference>
<gene>
    <name evidence="2" type="ORF">D3Y57_07850</name>
</gene>
<evidence type="ECO:0000313" key="3">
    <source>
        <dbReference type="Proteomes" id="UP000276254"/>
    </source>
</evidence>
<dbReference type="RefSeq" id="WP_121152526.1">
    <property type="nucleotide sequence ID" value="NZ_CP032829.1"/>
</dbReference>
<protein>
    <submittedName>
        <fullName evidence="2">DNA mismatch repair protein MutS</fullName>
    </submittedName>
</protein>
<sequence>MAGRRLNPEERAVWSRVVASVRRAAGVLPVIEATPDAPPHKLTCVKAKAPVVAPAPKPARPPVPVAIKAGVTLDGSWDRRIASGGAAPERTVDLHGCGVDQAHRRLLRELDLALADEIRVLLVVTGKAPKSDASRIDLPLRGIIRASIHDWVAASRHAGQIAAIRPAHPKHGGAGALYLILRRSKMGAVARQY</sequence>